<feature type="transmembrane region" description="Helical" evidence="1">
    <location>
        <begin position="6"/>
        <end position="27"/>
    </location>
</feature>
<dbReference type="RefSeq" id="WP_119348660.1">
    <property type="nucleotide sequence ID" value="NZ_JBFHKJ010000140.1"/>
</dbReference>
<dbReference type="Proteomes" id="UP000266441">
    <property type="component" value="Unassembled WGS sequence"/>
</dbReference>
<dbReference type="AlphaFoldDB" id="A0A399D6H8"/>
<dbReference type="SUPFAM" id="SSF103247">
    <property type="entry name" value="TT1751-like"/>
    <property type="match status" value="1"/>
</dbReference>
<keyword evidence="1" id="KW-1133">Transmembrane helix</keyword>
<keyword evidence="1" id="KW-0812">Transmembrane</keyword>
<reference evidence="3 4" key="1">
    <citation type="journal article" date="2015" name="Int. J. Syst. Evol. Microbiol.">
        <title>Mariniphaga sediminis sp. nov., isolated from coastal sediment.</title>
        <authorList>
            <person name="Wang F.Q."/>
            <person name="Shen Q.Y."/>
            <person name="Chen G.J."/>
            <person name="Du Z.J."/>
        </authorList>
    </citation>
    <scope>NUCLEOTIDE SEQUENCE [LARGE SCALE GENOMIC DNA]</scope>
    <source>
        <strain evidence="3 4">SY21</strain>
    </source>
</reference>
<sequence>MKKGIVTFVGGIIVGIAATFFSILFILPGQMFLVNESRLGFDQTMEEIIESAEANQWTISHIYDLQATMKKKGFEVAPVNVISLCNPMHAHNILSSDDDRVVSSLMPCRVAVYEKDGKTYISMLNSGLFSRFLSDNAKETIKAAGEETLQILKPVI</sequence>
<dbReference type="CDD" id="cd14797">
    <property type="entry name" value="DUF302"/>
    <property type="match status" value="1"/>
</dbReference>
<protein>
    <submittedName>
        <fullName evidence="3">DUF302 domain-containing protein</fullName>
    </submittedName>
</protein>
<name>A0A399D6H8_9BACT</name>
<keyword evidence="1" id="KW-0472">Membrane</keyword>
<feature type="domain" description="DUF302" evidence="2">
    <location>
        <begin position="64"/>
        <end position="125"/>
    </location>
</feature>
<dbReference type="InterPro" id="IPR005180">
    <property type="entry name" value="DUF302"/>
</dbReference>
<dbReference type="OrthoDB" id="9791067at2"/>
<dbReference type="EMBL" id="QWET01000002">
    <property type="protein sequence ID" value="RIH66788.1"/>
    <property type="molecule type" value="Genomic_DNA"/>
</dbReference>
<gene>
    <name evidence="3" type="ORF">D1164_04140</name>
</gene>
<comment type="caution">
    <text evidence="3">The sequence shown here is derived from an EMBL/GenBank/DDBJ whole genome shotgun (WGS) entry which is preliminary data.</text>
</comment>
<evidence type="ECO:0000259" key="2">
    <source>
        <dbReference type="Pfam" id="PF03625"/>
    </source>
</evidence>
<dbReference type="Gene3D" id="3.30.310.70">
    <property type="entry name" value="TT1751-like domain"/>
    <property type="match status" value="1"/>
</dbReference>
<keyword evidence="4" id="KW-1185">Reference proteome</keyword>
<dbReference type="PANTHER" id="PTHR38342:SF1">
    <property type="entry name" value="SLR5037 PROTEIN"/>
    <property type="match status" value="1"/>
</dbReference>
<organism evidence="3 4">
    <name type="scientific">Mariniphaga sediminis</name>
    <dbReference type="NCBI Taxonomy" id="1628158"/>
    <lineage>
        <taxon>Bacteria</taxon>
        <taxon>Pseudomonadati</taxon>
        <taxon>Bacteroidota</taxon>
        <taxon>Bacteroidia</taxon>
        <taxon>Marinilabiliales</taxon>
        <taxon>Prolixibacteraceae</taxon>
        <taxon>Mariniphaga</taxon>
    </lineage>
</organism>
<proteinExistence type="predicted"/>
<evidence type="ECO:0000256" key="1">
    <source>
        <dbReference type="SAM" id="Phobius"/>
    </source>
</evidence>
<evidence type="ECO:0000313" key="3">
    <source>
        <dbReference type="EMBL" id="RIH66788.1"/>
    </source>
</evidence>
<dbReference type="PANTHER" id="PTHR38342">
    <property type="entry name" value="SLR5037 PROTEIN"/>
    <property type="match status" value="1"/>
</dbReference>
<accession>A0A399D6H8</accession>
<evidence type="ECO:0000313" key="4">
    <source>
        <dbReference type="Proteomes" id="UP000266441"/>
    </source>
</evidence>
<dbReference type="InterPro" id="IPR035923">
    <property type="entry name" value="TT1751-like_sf"/>
</dbReference>
<dbReference type="Pfam" id="PF03625">
    <property type="entry name" value="DUF302"/>
    <property type="match status" value="1"/>
</dbReference>